<keyword evidence="4" id="KW-1185">Reference proteome</keyword>
<dbReference type="GeneID" id="55971551"/>
<keyword evidence="2" id="KW-1133">Transmembrane helix</keyword>
<keyword evidence="2" id="KW-0472">Membrane</keyword>
<dbReference type="OrthoDB" id="284718at2759"/>
<accession>A0A9P4YZJ2</accession>
<name>A0A9P4YZJ2_9HYPO</name>
<protein>
    <recommendedName>
        <fullName evidence="5">Protein Asterix</fullName>
    </recommendedName>
</protein>
<feature type="region of interest" description="Disordered" evidence="1">
    <location>
        <begin position="1"/>
        <end position="27"/>
    </location>
</feature>
<sequence length="174" mass="18531">MRDLHIGSSTEYAHPSESPERPQSAGRFLTQTELLPGTSQSLHLRLGGGLYARETRPTPGQEGDEATQLAAEDARLLIPYQDPPATETPGDLSSSLSSTLPMAAMFTRSKMIGWASFIVAIQNWLGESEQSKRGTAMPGIFTVGMSFMALTTTYMSLFIPPVGQKGAAPAAATA</sequence>
<evidence type="ECO:0000256" key="2">
    <source>
        <dbReference type="SAM" id="Phobius"/>
    </source>
</evidence>
<evidence type="ECO:0000313" key="3">
    <source>
        <dbReference type="EMBL" id="KAF4124657.1"/>
    </source>
</evidence>
<feature type="transmembrane region" description="Helical" evidence="2">
    <location>
        <begin position="140"/>
        <end position="159"/>
    </location>
</feature>
<dbReference type="RefSeq" id="XP_035323309.1">
    <property type="nucleotide sequence ID" value="XM_035467297.1"/>
</dbReference>
<dbReference type="PANTHER" id="PTHR28038:SF1">
    <property type="entry name" value="ADL329WP"/>
    <property type="match status" value="1"/>
</dbReference>
<evidence type="ECO:0008006" key="5">
    <source>
        <dbReference type="Google" id="ProtNLM"/>
    </source>
</evidence>
<reference evidence="3" key="1">
    <citation type="submission" date="2020-03" db="EMBL/GenBank/DDBJ databases">
        <title>Site-based positive gene gene selection in Geosmithia morbida across the United States reveals a broad range of putative effectors and factors for local host and environmental adapation.</title>
        <authorList>
            <person name="Onufrak A."/>
            <person name="Murdoch R.W."/>
            <person name="Gazis R."/>
            <person name="Huff M."/>
            <person name="Staton M."/>
            <person name="Klingeman W."/>
            <person name="Hadziabdic D."/>
        </authorList>
    </citation>
    <scope>NUCLEOTIDE SEQUENCE</scope>
    <source>
        <strain evidence="3">1262</strain>
    </source>
</reference>
<gene>
    <name evidence="3" type="ORF">GMORB2_5323</name>
</gene>
<dbReference type="Proteomes" id="UP000749293">
    <property type="component" value="Unassembled WGS sequence"/>
</dbReference>
<evidence type="ECO:0000313" key="4">
    <source>
        <dbReference type="Proteomes" id="UP000749293"/>
    </source>
</evidence>
<dbReference type="EMBL" id="JAANYQ010000004">
    <property type="protein sequence ID" value="KAF4124657.1"/>
    <property type="molecule type" value="Genomic_DNA"/>
</dbReference>
<comment type="caution">
    <text evidence="3">The sequence shown here is derived from an EMBL/GenBank/DDBJ whole genome shotgun (WGS) entry which is preliminary data.</text>
</comment>
<evidence type="ECO:0000256" key="1">
    <source>
        <dbReference type="SAM" id="MobiDB-lite"/>
    </source>
</evidence>
<keyword evidence="2" id="KW-0812">Transmembrane</keyword>
<dbReference type="PANTHER" id="PTHR28038">
    <property type="entry name" value="ADL329WP"/>
    <property type="match status" value="1"/>
</dbReference>
<dbReference type="AlphaFoldDB" id="A0A9P4YZJ2"/>
<proteinExistence type="predicted"/>
<organism evidence="3 4">
    <name type="scientific">Geosmithia morbida</name>
    <dbReference type="NCBI Taxonomy" id="1094350"/>
    <lineage>
        <taxon>Eukaryota</taxon>
        <taxon>Fungi</taxon>
        <taxon>Dikarya</taxon>
        <taxon>Ascomycota</taxon>
        <taxon>Pezizomycotina</taxon>
        <taxon>Sordariomycetes</taxon>
        <taxon>Hypocreomycetidae</taxon>
        <taxon>Hypocreales</taxon>
        <taxon>Bionectriaceae</taxon>
        <taxon>Geosmithia</taxon>
    </lineage>
</organism>